<keyword evidence="1" id="KW-0472">Membrane</keyword>
<accession>A0ABT7ATW3</accession>
<dbReference type="InterPro" id="IPR022742">
    <property type="entry name" value="Hydrolase_4"/>
</dbReference>
<dbReference type="PANTHER" id="PTHR12277:SF81">
    <property type="entry name" value="PROTEIN ABHD13"/>
    <property type="match status" value="1"/>
</dbReference>
<keyword evidence="3" id="KW-0378">Hydrolase</keyword>
<dbReference type="SUPFAM" id="SSF53474">
    <property type="entry name" value="alpha/beta-Hydrolases"/>
    <property type="match status" value="1"/>
</dbReference>
<sequence length="273" mass="30471">MKTKGLKELLMGKFSFVRLLRSTVAIYAIVSLYVLLIADSRIFLPPLSTYQTLPQMVTLTSAPGVNITGQYLPNSKARYTLLYSHGNAEDLGIIQPVLKHLNQLGFSVFAYDYRGYGTSQGKPTERGAYQDIRAAYGYLTQTLKIPPNQIILYGRSVGGGPSIDLAREISIAALVTENTFISALRVITWIPLFPFDKFNNIGKIKQIKAPLLIFHATLDKMIPLIHGQKLYQVANDPKNWVEIEGLGHNDWMGRVDLYNQSLQKLSLGQAIPK</sequence>
<dbReference type="Proteomes" id="UP001235303">
    <property type="component" value="Unassembled WGS sequence"/>
</dbReference>
<name>A0ABT7ATW3_9CYAN</name>
<protein>
    <submittedName>
        <fullName evidence="3">Alpha/beta hydrolase</fullName>
    </submittedName>
</protein>
<organism evidence="3 4">
    <name type="scientific">Roseofilum acuticapitatum BLCC-M154</name>
    <dbReference type="NCBI Taxonomy" id="3022444"/>
    <lineage>
        <taxon>Bacteria</taxon>
        <taxon>Bacillati</taxon>
        <taxon>Cyanobacteriota</taxon>
        <taxon>Cyanophyceae</taxon>
        <taxon>Desertifilales</taxon>
        <taxon>Desertifilaceae</taxon>
        <taxon>Roseofilum</taxon>
        <taxon>Roseofilum acuticapitatum</taxon>
    </lineage>
</organism>
<dbReference type="InterPro" id="IPR029058">
    <property type="entry name" value="AB_hydrolase_fold"/>
</dbReference>
<keyword evidence="4" id="KW-1185">Reference proteome</keyword>
<comment type="caution">
    <text evidence="3">The sequence shown here is derived from an EMBL/GenBank/DDBJ whole genome shotgun (WGS) entry which is preliminary data.</text>
</comment>
<dbReference type="GO" id="GO:0016787">
    <property type="term" value="F:hydrolase activity"/>
    <property type="evidence" value="ECO:0007669"/>
    <property type="project" value="UniProtKB-KW"/>
</dbReference>
<proteinExistence type="predicted"/>
<dbReference type="Gene3D" id="3.40.50.1820">
    <property type="entry name" value="alpha/beta hydrolase"/>
    <property type="match status" value="1"/>
</dbReference>
<keyword evidence="1" id="KW-1133">Transmembrane helix</keyword>
<dbReference type="Pfam" id="PF12146">
    <property type="entry name" value="Hydrolase_4"/>
    <property type="match status" value="1"/>
</dbReference>
<reference evidence="3 4" key="1">
    <citation type="submission" date="2023-01" db="EMBL/GenBank/DDBJ databases">
        <title>Novel diversity within Roseofilum (Cyanobacteria; Desertifilaceae) from marine benthic mats with descriptions of four novel species.</title>
        <authorList>
            <person name="Wang Y."/>
            <person name="Berthold D.E."/>
            <person name="Hu J."/>
            <person name="Lefler F.W."/>
            <person name="Laughinghouse H.D. IV."/>
        </authorList>
    </citation>
    <scope>NUCLEOTIDE SEQUENCE [LARGE SCALE GENOMIC DNA]</scope>
    <source>
        <strain evidence="3 4">BLCC-M154</strain>
    </source>
</reference>
<evidence type="ECO:0000259" key="2">
    <source>
        <dbReference type="Pfam" id="PF12146"/>
    </source>
</evidence>
<evidence type="ECO:0000313" key="3">
    <source>
        <dbReference type="EMBL" id="MDJ1170047.1"/>
    </source>
</evidence>
<dbReference type="EMBL" id="JAQOSP010000079">
    <property type="protein sequence ID" value="MDJ1170047.1"/>
    <property type="molecule type" value="Genomic_DNA"/>
</dbReference>
<evidence type="ECO:0000256" key="1">
    <source>
        <dbReference type="SAM" id="Phobius"/>
    </source>
</evidence>
<keyword evidence="1" id="KW-0812">Transmembrane</keyword>
<feature type="domain" description="Serine aminopeptidase S33" evidence="2">
    <location>
        <begin position="76"/>
        <end position="168"/>
    </location>
</feature>
<feature type="transmembrane region" description="Helical" evidence="1">
    <location>
        <begin position="20"/>
        <end position="38"/>
    </location>
</feature>
<dbReference type="PANTHER" id="PTHR12277">
    <property type="entry name" value="ALPHA/BETA HYDROLASE DOMAIN-CONTAINING PROTEIN"/>
    <property type="match status" value="1"/>
</dbReference>
<evidence type="ECO:0000313" key="4">
    <source>
        <dbReference type="Proteomes" id="UP001235303"/>
    </source>
</evidence>
<dbReference type="RefSeq" id="WP_283753804.1">
    <property type="nucleotide sequence ID" value="NZ_JAQOSP010000079.1"/>
</dbReference>
<gene>
    <name evidence="3" type="ORF">PMG71_11470</name>
</gene>